<protein>
    <recommendedName>
        <fullName evidence="1">Anticodon-binding domain-containing protein</fullName>
    </recommendedName>
</protein>
<sequence>MREAQLDKIPYMLIIGAKEVKDGLVTIRKRNGENLKEIRLDEFIPAIKSEIRSK</sequence>
<dbReference type="Pfam" id="PF03129">
    <property type="entry name" value="HGTP_anticodon"/>
    <property type="match status" value="1"/>
</dbReference>
<name>X1FKY0_9ZZZZ</name>
<evidence type="ECO:0000313" key="2">
    <source>
        <dbReference type="EMBL" id="GAH33180.1"/>
    </source>
</evidence>
<feature type="domain" description="Anticodon-binding" evidence="1">
    <location>
        <begin position="1"/>
        <end position="49"/>
    </location>
</feature>
<comment type="caution">
    <text evidence="2">The sequence shown here is derived from an EMBL/GenBank/DDBJ whole genome shotgun (WGS) entry which is preliminary data.</text>
</comment>
<dbReference type="AlphaFoldDB" id="X1FKY0"/>
<dbReference type="SUPFAM" id="SSF52954">
    <property type="entry name" value="Class II aaRS ABD-related"/>
    <property type="match status" value="1"/>
</dbReference>
<proteinExistence type="predicted"/>
<dbReference type="Gene3D" id="3.40.50.800">
    <property type="entry name" value="Anticodon-binding domain"/>
    <property type="match status" value="1"/>
</dbReference>
<dbReference type="EMBL" id="BARU01007827">
    <property type="protein sequence ID" value="GAH33180.1"/>
    <property type="molecule type" value="Genomic_DNA"/>
</dbReference>
<reference evidence="2" key="1">
    <citation type="journal article" date="2014" name="Front. Microbiol.">
        <title>High frequency of phylogenetically diverse reductive dehalogenase-homologous genes in deep subseafloor sedimentary metagenomes.</title>
        <authorList>
            <person name="Kawai M."/>
            <person name="Futagami T."/>
            <person name="Toyoda A."/>
            <person name="Takaki Y."/>
            <person name="Nishi S."/>
            <person name="Hori S."/>
            <person name="Arai W."/>
            <person name="Tsubouchi T."/>
            <person name="Morono Y."/>
            <person name="Uchiyama I."/>
            <person name="Ito T."/>
            <person name="Fujiyama A."/>
            <person name="Inagaki F."/>
            <person name="Takami H."/>
        </authorList>
    </citation>
    <scope>NUCLEOTIDE SEQUENCE</scope>
    <source>
        <strain evidence="2">Expedition CK06-06</strain>
    </source>
</reference>
<evidence type="ECO:0000259" key="1">
    <source>
        <dbReference type="Pfam" id="PF03129"/>
    </source>
</evidence>
<accession>X1FKY0</accession>
<gene>
    <name evidence="2" type="ORF">S03H2_15397</name>
</gene>
<dbReference type="InterPro" id="IPR004154">
    <property type="entry name" value="Anticodon-bd"/>
</dbReference>
<organism evidence="2">
    <name type="scientific">marine sediment metagenome</name>
    <dbReference type="NCBI Taxonomy" id="412755"/>
    <lineage>
        <taxon>unclassified sequences</taxon>
        <taxon>metagenomes</taxon>
        <taxon>ecological metagenomes</taxon>
    </lineage>
</organism>
<dbReference type="InterPro" id="IPR036621">
    <property type="entry name" value="Anticodon-bd_dom_sf"/>
</dbReference>